<sequence length="134" mass="15136">MTKMVLKVPMVCKKCKSCSLQIVSKLKGIKSMTFDEEKNTLTVVGEVDVVKVVAKLRKAKHPATVVTVSDEKKEAEEKKKKDEEEKKKKEKEAEEKKKKEIAAALMQYCPKAYPQPQQAYCYTVDDHPGSCTIV</sequence>
<keyword evidence="4" id="KW-1185">Reference proteome</keyword>
<feature type="compositionally biased region" description="Basic and acidic residues" evidence="1">
    <location>
        <begin position="69"/>
        <end position="96"/>
    </location>
</feature>
<dbReference type="PANTHER" id="PTHR46932:SF12">
    <property type="entry name" value="HEAVY METAL-ASSOCIATED ISOPRENYLATED PLANT PROTEIN 47"/>
    <property type="match status" value="1"/>
</dbReference>
<proteinExistence type="predicted"/>
<dbReference type="Gene3D" id="3.30.70.100">
    <property type="match status" value="1"/>
</dbReference>
<comment type="caution">
    <text evidence="3">The sequence shown here is derived from an EMBL/GenBank/DDBJ whole genome shotgun (WGS) entry which is preliminary data.</text>
</comment>
<dbReference type="Pfam" id="PF00403">
    <property type="entry name" value="HMA"/>
    <property type="match status" value="1"/>
</dbReference>
<protein>
    <recommendedName>
        <fullName evidence="2">HMA domain-containing protein</fullName>
    </recommendedName>
</protein>
<dbReference type="PROSITE" id="PS50846">
    <property type="entry name" value="HMA_2"/>
    <property type="match status" value="1"/>
</dbReference>
<accession>A0AAD8WLH0</accession>
<gene>
    <name evidence="3" type="ORF">QYE76_054560</name>
</gene>
<dbReference type="Proteomes" id="UP001231189">
    <property type="component" value="Unassembled WGS sequence"/>
</dbReference>
<organism evidence="3 4">
    <name type="scientific">Lolium multiflorum</name>
    <name type="common">Italian ryegrass</name>
    <name type="synonym">Lolium perenne subsp. multiflorum</name>
    <dbReference type="NCBI Taxonomy" id="4521"/>
    <lineage>
        <taxon>Eukaryota</taxon>
        <taxon>Viridiplantae</taxon>
        <taxon>Streptophyta</taxon>
        <taxon>Embryophyta</taxon>
        <taxon>Tracheophyta</taxon>
        <taxon>Spermatophyta</taxon>
        <taxon>Magnoliopsida</taxon>
        <taxon>Liliopsida</taxon>
        <taxon>Poales</taxon>
        <taxon>Poaceae</taxon>
        <taxon>BOP clade</taxon>
        <taxon>Pooideae</taxon>
        <taxon>Poodae</taxon>
        <taxon>Poeae</taxon>
        <taxon>Poeae Chloroplast Group 2 (Poeae type)</taxon>
        <taxon>Loliodinae</taxon>
        <taxon>Loliinae</taxon>
        <taxon>Lolium</taxon>
    </lineage>
</organism>
<name>A0AAD8WLH0_LOLMU</name>
<dbReference type="InterPro" id="IPR036163">
    <property type="entry name" value="HMA_dom_sf"/>
</dbReference>
<dbReference type="GO" id="GO:0046872">
    <property type="term" value="F:metal ion binding"/>
    <property type="evidence" value="ECO:0007669"/>
    <property type="project" value="InterPro"/>
</dbReference>
<dbReference type="InterPro" id="IPR006121">
    <property type="entry name" value="HMA_dom"/>
</dbReference>
<dbReference type="EMBL" id="JAUUTY010000003">
    <property type="protein sequence ID" value="KAK1666401.1"/>
    <property type="molecule type" value="Genomic_DNA"/>
</dbReference>
<dbReference type="AlphaFoldDB" id="A0AAD8WLH0"/>
<evidence type="ECO:0000313" key="3">
    <source>
        <dbReference type="EMBL" id="KAK1666401.1"/>
    </source>
</evidence>
<evidence type="ECO:0000313" key="4">
    <source>
        <dbReference type="Proteomes" id="UP001231189"/>
    </source>
</evidence>
<evidence type="ECO:0000259" key="2">
    <source>
        <dbReference type="PROSITE" id="PS50846"/>
    </source>
</evidence>
<dbReference type="SUPFAM" id="SSF55008">
    <property type="entry name" value="HMA, heavy metal-associated domain"/>
    <property type="match status" value="1"/>
</dbReference>
<dbReference type="PANTHER" id="PTHR46932">
    <property type="entry name" value="HEAVY METAL-ASSOCIATED ISOPRENYLATED PLANT PROTEIN 47"/>
    <property type="match status" value="1"/>
</dbReference>
<reference evidence="3" key="1">
    <citation type="submission" date="2023-07" db="EMBL/GenBank/DDBJ databases">
        <title>A chromosome-level genome assembly of Lolium multiflorum.</title>
        <authorList>
            <person name="Chen Y."/>
            <person name="Copetti D."/>
            <person name="Kolliker R."/>
            <person name="Studer B."/>
        </authorList>
    </citation>
    <scope>NUCLEOTIDE SEQUENCE</scope>
    <source>
        <strain evidence="3">02402/16</strain>
        <tissue evidence="3">Leaf</tissue>
    </source>
</reference>
<dbReference type="InterPro" id="IPR042885">
    <property type="entry name" value="HIPP47/16"/>
</dbReference>
<feature type="domain" description="HMA" evidence="2">
    <location>
        <begin position="1"/>
        <end position="64"/>
    </location>
</feature>
<evidence type="ECO:0000256" key="1">
    <source>
        <dbReference type="SAM" id="MobiDB-lite"/>
    </source>
</evidence>
<feature type="region of interest" description="Disordered" evidence="1">
    <location>
        <begin position="61"/>
        <end position="96"/>
    </location>
</feature>